<gene>
    <name evidence="1" type="ORF">NDU88_006789</name>
</gene>
<sequence>MTVRPGARQGAGRQHRGLGLERCLDCGITCLRSNDRGDPFWPLSVSSDTHYRFQHITVYSTLTGDNEHFFTSLEDASGWLEDSGLDGQKPAALKQQCACRGPRRRVRNALRLAPDLEQIIAECCQALNESSAIAAQAQKWRSHRHLMRRAPLLCGHPAMTDGRHYSLESWNMSTIGLVTG</sequence>
<evidence type="ECO:0000313" key="2">
    <source>
        <dbReference type="Proteomes" id="UP001066276"/>
    </source>
</evidence>
<comment type="caution">
    <text evidence="1">The sequence shown here is derived from an EMBL/GenBank/DDBJ whole genome shotgun (WGS) entry which is preliminary data.</text>
</comment>
<protein>
    <submittedName>
        <fullName evidence="1">Uncharacterized protein</fullName>
    </submittedName>
</protein>
<accession>A0AAV7U0G6</accession>
<dbReference type="EMBL" id="JANPWB010000006">
    <property type="protein sequence ID" value="KAJ1181584.1"/>
    <property type="molecule type" value="Genomic_DNA"/>
</dbReference>
<proteinExistence type="predicted"/>
<name>A0AAV7U0G6_PLEWA</name>
<reference evidence="1" key="1">
    <citation type="journal article" date="2022" name="bioRxiv">
        <title>Sequencing and chromosome-scale assembly of the giantPleurodeles waltlgenome.</title>
        <authorList>
            <person name="Brown T."/>
            <person name="Elewa A."/>
            <person name="Iarovenko S."/>
            <person name="Subramanian E."/>
            <person name="Araus A.J."/>
            <person name="Petzold A."/>
            <person name="Susuki M."/>
            <person name="Suzuki K.-i.T."/>
            <person name="Hayashi T."/>
            <person name="Toyoda A."/>
            <person name="Oliveira C."/>
            <person name="Osipova E."/>
            <person name="Leigh N.D."/>
            <person name="Simon A."/>
            <person name="Yun M.H."/>
        </authorList>
    </citation>
    <scope>NUCLEOTIDE SEQUENCE</scope>
    <source>
        <strain evidence="1">20211129_DDA</strain>
        <tissue evidence="1">Liver</tissue>
    </source>
</reference>
<organism evidence="1 2">
    <name type="scientific">Pleurodeles waltl</name>
    <name type="common">Iberian ribbed newt</name>
    <dbReference type="NCBI Taxonomy" id="8319"/>
    <lineage>
        <taxon>Eukaryota</taxon>
        <taxon>Metazoa</taxon>
        <taxon>Chordata</taxon>
        <taxon>Craniata</taxon>
        <taxon>Vertebrata</taxon>
        <taxon>Euteleostomi</taxon>
        <taxon>Amphibia</taxon>
        <taxon>Batrachia</taxon>
        <taxon>Caudata</taxon>
        <taxon>Salamandroidea</taxon>
        <taxon>Salamandridae</taxon>
        <taxon>Pleurodelinae</taxon>
        <taxon>Pleurodeles</taxon>
    </lineage>
</organism>
<dbReference type="Proteomes" id="UP001066276">
    <property type="component" value="Chromosome 3_2"/>
</dbReference>
<keyword evidence="2" id="KW-1185">Reference proteome</keyword>
<evidence type="ECO:0000313" key="1">
    <source>
        <dbReference type="EMBL" id="KAJ1181584.1"/>
    </source>
</evidence>
<dbReference type="AlphaFoldDB" id="A0AAV7U0G6"/>